<dbReference type="InterPro" id="IPR011119">
    <property type="entry name" value="Unchr_helicase_relaxase_TraI"/>
</dbReference>
<comment type="caution">
    <text evidence="3">The sequence shown here is derived from an EMBL/GenBank/DDBJ whole genome shotgun (WGS) entry which is preliminary data.</text>
</comment>
<evidence type="ECO:0000313" key="4">
    <source>
        <dbReference type="Proteomes" id="UP000541535"/>
    </source>
</evidence>
<dbReference type="EMBL" id="JACHXD010000025">
    <property type="protein sequence ID" value="MBB3122189.1"/>
    <property type="molecule type" value="Genomic_DNA"/>
</dbReference>
<dbReference type="Gene3D" id="1.10.3210.40">
    <property type="match status" value="1"/>
</dbReference>
<feature type="compositionally biased region" description="Low complexity" evidence="1">
    <location>
        <begin position="408"/>
        <end position="417"/>
    </location>
</feature>
<feature type="region of interest" description="Disordered" evidence="1">
    <location>
        <begin position="492"/>
        <end position="529"/>
    </location>
</feature>
<feature type="compositionally biased region" description="Pro residues" evidence="1">
    <location>
        <begin position="418"/>
        <end position="439"/>
    </location>
</feature>
<name>A0A7W5BFI2_9BURK</name>
<evidence type="ECO:0000313" key="3">
    <source>
        <dbReference type="EMBL" id="MBB3122189.1"/>
    </source>
</evidence>
<dbReference type="NCBIfam" id="NF041494">
    <property type="entry name" value="MobH"/>
    <property type="match status" value="1"/>
</dbReference>
<proteinExistence type="predicted"/>
<dbReference type="Proteomes" id="UP000541535">
    <property type="component" value="Unassembled WGS sequence"/>
</dbReference>
<evidence type="ECO:0000259" key="2">
    <source>
        <dbReference type="Pfam" id="PF07514"/>
    </source>
</evidence>
<dbReference type="Pfam" id="PF07514">
    <property type="entry name" value="TraI_2"/>
    <property type="match status" value="1"/>
</dbReference>
<keyword evidence="4" id="KW-1185">Reference proteome</keyword>
<evidence type="ECO:0000256" key="1">
    <source>
        <dbReference type="SAM" id="MobiDB-lite"/>
    </source>
</evidence>
<gene>
    <name evidence="3" type="ORF">FHS03_005286</name>
</gene>
<accession>A0A7W5BFI2</accession>
<feature type="domain" description="Uncharacterised" evidence="2">
    <location>
        <begin position="45"/>
        <end position="355"/>
    </location>
</feature>
<dbReference type="AlphaFoldDB" id="A0A7W5BFI2"/>
<feature type="region of interest" description="Disordered" evidence="1">
    <location>
        <begin position="391"/>
        <end position="478"/>
    </location>
</feature>
<reference evidence="3 4" key="1">
    <citation type="submission" date="2020-08" db="EMBL/GenBank/DDBJ databases">
        <title>Genomic Encyclopedia of Type Strains, Phase III (KMG-III): the genomes of soil and plant-associated and newly described type strains.</title>
        <authorList>
            <person name="Whitman W."/>
        </authorList>
    </citation>
    <scope>NUCLEOTIDE SEQUENCE [LARGE SCALE GENOMIC DNA]</scope>
    <source>
        <strain evidence="3 4">CECT 8897</strain>
    </source>
</reference>
<sequence length="644" mass="67977">MHRFSAFLARARSIGAASVPAAPAVDPAPAQDTASVGMAAQSVEAMLAEHADLIGRIKLCYGSDPATFAADLLAPIRGYLYFVNALPATPDSYFSGAGGLARLGLETAFFALQATDAQIFAGRLTISHRRRLEPRWRRAAFLAGLCAELHRTLSQVAVYDEGDGCWQPYLTPLTRWLEQRQLARLRVRWNSGPETRMLGLFALPMIVPAATMADLAEGNTVIVPQMLASIAGTAMYHEHNVMDRLVRHAAVLVINRNLRAEGDGAGARKPPVYLARHVIDVVRELVVTHQAWQPNIGRSRLWFGRDGLFMVWPNGLADIIRRLDDERLPGVPQSPDAMLAMLVAAGLVASREGQGAVLAIWPPGVPEPLDAIRFVSAGTILAVLSPQPEPLDGHLAGRAPPQAHAEPARGAPGDASPSPAPAPAPAPAPSAAPPEPYAPCEPCDLGEPCDPGEPFERFEPTPAPAPPARPGKGAPAKEADTQLRLPAIAISPGPVAEDEHGSRAAAAAEAAPPTLRRPRKPRQRNAVSGDLVLQATHGLKMPLRLNPTVAAALQAIATAPDAPSLRTQAGLFIPLPELAARGLDARQALRALADADMLALQADGEAIQTRVIQGVKRPGLLIAPQFMVPDAAATPGEGDAAAPV</sequence>
<organism evidence="3 4">
    <name type="scientific">Pseudoduganella violacea</name>
    <dbReference type="NCBI Taxonomy" id="1715466"/>
    <lineage>
        <taxon>Bacteria</taxon>
        <taxon>Pseudomonadati</taxon>
        <taxon>Pseudomonadota</taxon>
        <taxon>Betaproteobacteria</taxon>
        <taxon>Burkholderiales</taxon>
        <taxon>Oxalobacteraceae</taxon>
        <taxon>Telluria group</taxon>
        <taxon>Pseudoduganella</taxon>
    </lineage>
</organism>
<dbReference type="RefSeq" id="WP_183443855.1">
    <property type="nucleotide sequence ID" value="NZ_JACHXD010000025.1"/>
</dbReference>
<protein>
    <submittedName>
        <fullName evidence="3">Conjugal transfer pilus assembly protein TraI</fullName>
    </submittedName>
</protein>